<reference evidence="3" key="1">
    <citation type="submission" date="2015-07" db="EMBL/GenBank/DDBJ databases">
        <authorList>
            <consortium name="Consortium for Microbial Forensics and Genomics (microFORGE)"/>
            <person name="Knight B.M."/>
            <person name="Roberts D.P."/>
            <person name="Lin D."/>
            <person name="Hari K."/>
            <person name="Fletcher J."/>
            <person name="Melcher U."/>
            <person name="Blagden T."/>
            <person name="Winegar R.A."/>
        </authorList>
    </citation>
    <scope>NUCLEOTIDE SEQUENCE [LARGE SCALE GENOMIC DNA]</scope>
    <source>
        <strain evidence="3">DSM 23493</strain>
    </source>
</reference>
<dbReference type="Proteomes" id="UP000037326">
    <property type="component" value="Unassembled WGS sequence"/>
</dbReference>
<keyword evidence="1" id="KW-0472">Membrane</keyword>
<evidence type="ECO:0000313" key="2">
    <source>
        <dbReference type="EMBL" id="KMY28972.1"/>
    </source>
</evidence>
<gene>
    <name evidence="2" type="ORF">ACZ11_17740</name>
</gene>
<keyword evidence="1" id="KW-0812">Transmembrane</keyword>
<keyword evidence="1" id="KW-1133">Transmembrane helix</keyword>
<dbReference type="RefSeq" id="WP_049667876.1">
    <property type="nucleotide sequence ID" value="NZ_JBIWET010000009.1"/>
</dbReference>
<sequence>MSNIAGALLGALLLCVIDYMCFRKESKRWEWFTKKTRMQKIGLLITVFIALFVLNYVFY</sequence>
<organism evidence="2 3">
    <name type="scientific">Lysinibacillus xylanilyticus</name>
    <dbReference type="NCBI Taxonomy" id="582475"/>
    <lineage>
        <taxon>Bacteria</taxon>
        <taxon>Bacillati</taxon>
        <taxon>Bacillota</taxon>
        <taxon>Bacilli</taxon>
        <taxon>Bacillales</taxon>
        <taxon>Bacillaceae</taxon>
        <taxon>Lysinibacillus</taxon>
    </lineage>
</organism>
<accession>A0A0K9F448</accession>
<dbReference type="PATRIC" id="fig|582475.4.peg.2591"/>
<protein>
    <submittedName>
        <fullName evidence="2">Uncharacterized protein</fullName>
    </submittedName>
</protein>
<comment type="caution">
    <text evidence="2">The sequence shown here is derived from an EMBL/GenBank/DDBJ whole genome shotgun (WGS) entry which is preliminary data.</text>
</comment>
<dbReference type="EMBL" id="LFXJ01000010">
    <property type="protein sequence ID" value="KMY28972.1"/>
    <property type="molecule type" value="Genomic_DNA"/>
</dbReference>
<evidence type="ECO:0000256" key="1">
    <source>
        <dbReference type="SAM" id="Phobius"/>
    </source>
</evidence>
<proteinExistence type="predicted"/>
<evidence type="ECO:0000313" key="3">
    <source>
        <dbReference type="Proteomes" id="UP000037326"/>
    </source>
</evidence>
<feature type="transmembrane region" description="Helical" evidence="1">
    <location>
        <begin position="39"/>
        <end position="58"/>
    </location>
</feature>
<name>A0A0K9F448_9BACI</name>
<dbReference type="AlphaFoldDB" id="A0A0K9F448"/>